<dbReference type="GO" id="GO:0009236">
    <property type="term" value="P:cobalamin biosynthetic process"/>
    <property type="evidence" value="ECO:0007669"/>
    <property type="project" value="UniProtKB-UniRule"/>
</dbReference>
<dbReference type="PANTHER" id="PTHR48100">
    <property type="entry name" value="BROAD-SPECIFICITY PHOSPHATASE YOR283W-RELATED"/>
    <property type="match status" value="1"/>
</dbReference>
<keyword evidence="2" id="KW-0413">Isomerase</keyword>
<evidence type="ECO:0000313" key="7">
    <source>
        <dbReference type="Proteomes" id="UP000070427"/>
    </source>
</evidence>
<feature type="binding site" evidence="5">
    <location>
        <position position="64"/>
    </location>
    <ligand>
        <name>substrate</name>
    </ligand>
</feature>
<dbReference type="SMART" id="SM00855">
    <property type="entry name" value="PGAM"/>
    <property type="match status" value="1"/>
</dbReference>
<dbReference type="Gene3D" id="3.40.50.1240">
    <property type="entry name" value="Phosphoglycerate mutase-like"/>
    <property type="match status" value="1"/>
</dbReference>
<dbReference type="InParanoid" id="A0A140L4C5"/>
<name>A0A140L4C5_9FIRM</name>
<feature type="active site" description="Proton donor/acceptor" evidence="4">
    <location>
        <position position="88"/>
    </location>
</feature>
<dbReference type="PROSITE" id="PS00175">
    <property type="entry name" value="PG_MUTASE"/>
    <property type="match status" value="1"/>
</dbReference>
<dbReference type="GO" id="GO:0043755">
    <property type="term" value="F:alpha-ribazole phosphatase activity"/>
    <property type="evidence" value="ECO:0007669"/>
    <property type="project" value="UniProtKB-UniRule"/>
</dbReference>
<dbReference type="EC" id="3.1.3.73" evidence="3"/>
<protein>
    <recommendedName>
        <fullName evidence="3">Alpha-ribazole phosphatase</fullName>
        <ecNumber evidence="3">3.1.3.73</ecNumber>
    </recommendedName>
</protein>
<dbReference type="FunCoup" id="A0A140L4C5">
    <property type="interactions" value="307"/>
</dbReference>
<dbReference type="GO" id="GO:0005737">
    <property type="term" value="C:cytoplasm"/>
    <property type="evidence" value="ECO:0007669"/>
    <property type="project" value="TreeGrafter"/>
</dbReference>
<dbReference type="InterPro" id="IPR013078">
    <property type="entry name" value="His_Pase_superF_clade-1"/>
</dbReference>
<dbReference type="NCBIfam" id="TIGR03162">
    <property type="entry name" value="ribazole_cobC"/>
    <property type="match status" value="1"/>
</dbReference>
<dbReference type="Proteomes" id="UP000070427">
    <property type="component" value="Unassembled WGS sequence"/>
</dbReference>
<evidence type="ECO:0000313" key="6">
    <source>
        <dbReference type="EMBL" id="KXG75400.1"/>
    </source>
</evidence>
<dbReference type="InterPro" id="IPR001345">
    <property type="entry name" value="PG/BPGM_mutase_AS"/>
</dbReference>
<evidence type="ECO:0000256" key="4">
    <source>
        <dbReference type="PIRSR" id="PIRSR613078-1"/>
    </source>
</evidence>
<keyword evidence="6" id="KW-0378">Hydrolase</keyword>
<sequence>MKGERALARIFLVRHGETLWNRNFLYQGQKDIPLSEKGRKQAKKLAKALEREKFSAVYSSDLKRAYETALAIASPRGLDVICIKELRELNFGKWEGHSYEELQKKYPVEFPMWLNDPGEIRPPEGENLRELTQRVVGFLRKTAKEHKNEDILVVTHAGPIRAVLMSILDLDIKHFWKFKISNASITVVNLDDSGDVCSDGSFIIKVNETAHLE</sequence>
<dbReference type="Pfam" id="PF00300">
    <property type="entry name" value="His_Phos_1"/>
    <property type="match status" value="1"/>
</dbReference>
<keyword evidence="1" id="KW-0324">Glycolysis</keyword>
<gene>
    <name evidence="6" type="primary">pspA</name>
    <name evidence="6" type="ORF">AN618_19120</name>
</gene>
<dbReference type="CDD" id="cd07067">
    <property type="entry name" value="HP_PGM_like"/>
    <property type="match status" value="1"/>
</dbReference>
<organism evidence="6 7">
    <name type="scientific">Fervidicola ferrireducens</name>
    <dbReference type="NCBI Taxonomy" id="520764"/>
    <lineage>
        <taxon>Bacteria</taxon>
        <taxon>Bacillati</taxon>
        <taxon>Bacillota</taxon>
        <taxon>Clostridia</taxon>
        <taxon>Thermosediminibacterales</taxon>
        <taxon>Thermosediminibacteraceae</taxon>
        <taxon>Fervidicola</taxon>
    </lineage>
</organism>
<feature type="active site" description="Tele-phosphohistidine intermediate" evidence="4">
    <location>
        <position position="15"/>
    </location>
</feature>
<reference evidence="6 7" key="1">
    <citation type="submission" date="2015-12" db="EMBL/GenBank/DDBJ databases">
        <title>Draft genome sequnece of Fervidicola ferrireducens strain Y170.</title>
        <authorList>
            <person name="Patel B.K."/>
        </authorList>
    </citation>
    <scope>NUCLEOTIDE SEQUENCE [LARGE SCALE GENOMIC DNA]</scope>
    <source>
        <strain evidence="6 7">Y170</strain>
    </source>
</reference>
<evidence type="ECO:0000256" key="3">
    <source>
        <dbReference type="NCBIfam" id="TIGR03162"/>
    </source>
</evidence>
<dbReference type="PIRSF" id="PIRSF000709">
    <property type="entry name" value="6PFK_2-Ptase"/>
    <property type="match status" value="1"/>
</dbReference>
<dbReference type="InterPro" id="IPR050275">
    <property type="entry name" value="PGM_Phosphatase"/>
</dbReference>
<evidence type="ECO:0000256" key="1">
    <source>
        <dbReference type="ARBA" id="ARBA00023152"/>
    </source>
</evidence>
<dbReference type="AlphaFoldDB" id="A0A140L4C5"/>
<evidence type="ECO:0000256" key="5">
    <source>
        <dbReference type="PIRSR" id="PIRSR613078-2"/>
    </source>
</evidence>
<comment type="caution">
    <text evidence="6">The sequence shown here is derived from an EMBL/GenBank/DDBJ whole genome shotgun (WGS) entry which is preliminary data.</text>
</comment>
<dbReference type="PANTHER" id="PTHR48100:SF1">
    <property type="entry name" value="HISTIDINE PHOSPHATASE FAMILY PROTEIN-RELATED"/>
    <property type="match status" value="1"/>
</dbReference>
<proteinExistence type="predicted"/>
<evidence type="ECO:0000256" key="2">
    <source>
        <dbReference type="ARBA" id="ARBA00023235"/>
    </source>
</evidence>
<dbReference type="InterPro" id="IPR029033">
    <property type="entry name" value="His_PPase_superfam"/>
</dbReference>
<dbReference type="SUPFAM" id="SSF53254">
    <property type="entry name" value="Phosphoglycerate mutase-like"/>
    <property type="match status" value="1"/>
</dbReference>
<accession>A0A140L4C5</accession>
<dbReference type="EMBL" id="LOED01000027">
    <property type="protein sequence ID" value="KXG75400.1"/>
    <property type="molecule type" value="Genomic_DNA"/>
</dbReference>
<dbReference type="InterPro" id="IPR017578">
    <property type="entry name" value="Ribazole_CobC"/>
</dbReference>
<dbReference type="STRING" id="520764.AN618_19120"/>
<feature type="binding site" evidence="5">
    <location>
        <begin position="14"/>
        <end position="21"/>
    </location>
    <ligand>
        <name>substrate</name>
    </ligand>
</feature>
<keyword evidence="7" id="KW-1185">Reference proteome</keyword>